<dbReference type="EMBL" id="AP012492">
    <property type="protein sequence ID" value="BAM33205.1"/>
    <property type="molecule type" value="Genomic_DNA"/>
</dbReference>
<evidence type="ECO:0000313" key="5">
    <source>
        <dbReference type="EMBL" id="BAM33205.1"/>
    </source>
</evidence>
<dbReference type="RefSeq" id="WP_002955672.1">
    <property type="nucleotide sequence ID" value="NC_020555.1"/>
</dbReference>
<keyword evidence="3 4" id="KW-0456">Lyase</keyword>
<sequence length="230" mass="26506">MRFGKIAYLNLLPFDVFIKKYPTPCYFKTFLGLRKSYPARLNKDFLYKRIDAGFISSIAGYESMRLNKATNAGIIARGAVWSVIAIHNPKQKDDYQSASSNALAKVLDVRGEILIGDRALAYKLSHNENSYIDLGQKWWDAHHLGFSFGRLCFNKNAKFYTTMAQSFVNKRIKIPHYILQQRAIESGIAKKDILAYLEHIHYKIGKKEKLALSRFYAKLRLKGIKKPSRF</sequence>
<keyword evidence="2 4" id="KW-0474">Menaquinone biosynthesis</keyword>
<gene>
    <name evidence="4" type="primary">mqnA</name>
    <name evidence="5" type="ORF">HCBAA847_1987</name>
    <name evidence="6" type="ORF">HCCG_00392</name>
</gene>
<reference evidence="7" key="4">
    <citation type="journal article" date="2014" name="Genome Announc.">
        <title>Draft genome sequences of six enterohepatic helicobacter species isolated from humans and one from rhesus macaques.</title>
        <authorList>
            <person name="Shen Z."/>
            <person name="Sheh A."/>
            <person name="Young S.K."/>
            <person name="Abouelliel A."/>
            <person name="Ward D.V."/>
            <person name="Earl A.M."/>
            <person name="Fox J.G."/>
        </authorList>
    </citation>
    <scope>NUCLEOTIDE SEQUENCE [LARGE SCALE GENOMIC DNA]</scope>
    <source>
        <strain evidence="7">CCUG 18818</strain>
    </source>
</reference>
<dbReference type="InterPro" id="IPR030868">
    <property type="entry name" value="MqnA"/>
</dbReference>
<dbReference type="KEGG" id="hcb:HCBAA847_1987"/>
<dbReference type="GeneID" id="66540176"/>
<dbReference type="AlphaFoldDB" id="A0AAI8MPC0"/>
<dbReference type="EMBL" id="DS990391">
    <property type="protein sequence ID" value="EFR45846.1"/>
    <property type="molecule type" value="Genomic_DNA"/>
</dbReference>
<evidence type="ECO:0000313" key="8">
    <source>
        <dbReference type="Proteomes" id="UP000006036"/>
    </source>
</evidence>
<dbReference type="Proteomes" id="UP000006036">
    <property type="component" value="Chromosome 1"/>
</dbReference>
<dbReference type="SUPFAM" id="SSF53850">
    <property type="entry name" value="Periplasmic binding protein-like II"/>
    <property type="match status" value="1"/>
</dbReference>
<dbReference type="GO" id="GO:0009234">
    <property type="term" value="P:menaquinone biosynthetic process"/>
    <property type="evidence" value="ECO:0007669"/>
    <property type="project" value="UniProtKB-UniRule"/>
</dbReference>
<dbReference type="GO" id="GO:0016836">
    <property type="term" value="F:hydro-lyase activity"/>
    <property type="evidence" value="ECO:0007669"/>
    <property type="project" value="UniProtKB-UniRule"/>
</dbReference>
<evidence type="ECO:0000313" key="6">
    <source>
        <dbReference type="EMBL" id="EFR45846.1"/>
    </source>
</evidence>
<dbReference type="HAMAP" id="MF_00995">
    <property type="entry name" value="MqnA"/>
    <property type="match status" value="1"/>
</dbReference>
<evidence type="ECO:0000313" key="7">
    <source>
        <dbReference type="Proteomes" id="UP000005755"/>
    </source>
</evidence>
<evidence type="ECO:0000256" key="1">
    <source>
        <dbReference type="ARBA" id="ARBA00004863"/>
    </source>
</evidence>
<dbReference type="PANTHER" id="PTHR37690">
    <property type="entry name" value="CHORISMATE DEHYDRATASE"/>
    <property type="match status" value="1"/>
</dbReference>
<protein>
    <recommendedName>
        <fullName evidence="4">Chorismate dehydratase</fullName>
        <ecNumber evidence="4">4.2.1.151</ecNumber>
    </recommendedName>
    <alternativeName>
        <fullName evidence="4">Menaquinone biosynthetic enzyme MqnA</fullName>
    </alternativeName>
</protein>
<comment type="similarity">
    <text evidence="4">Belongs to the MqnA/MqnD family. MqnA subfamily.</text>
</comment>
<dbReference type="Pfam" id="PF02621">
    <property type="entry name" value="VitK2_biosynth"/>
    <property type="match status" value="1"/>
</dbReference>
<name>A0AAI8MPC0_9HELI</name>
<dbReference type="PANTHER" id="PTHR37690:SF1">
    <property type="entry name" value="CHORISMATE DEHYDRATASE"/>
    <property type="match status" value="1"/>
</dbReference>
<reference evidence="6" key="1">
    <citation type="submission" date="2008-08" db="EMBL/GenBank/DDBJ databases">
        <title>Annotation of Helicobacter cinaedi strain CCUG 18818.</title>
        <authorList>
            <consortium name="The Broad Institute Genome Sequencing Platform"/>
            <person name="Fox J.G."/>
            <person name="Shen Z."/>
            <person name="Charoenlap N."/>
            <person name="Schauer D.B."/>
            <person name="Ward D."/>
            <person name="Mehta T."/>
            <person name="Young S."/>
            <person name="Jaffe D."/>
            <person name="Gnerre S."/>
            <person name="Berlin A."/>
            <person name="Heiman D."/>
            <person name="Hepburn T."/>
            <person name="Shea T."/>
            <person name="Sykes S."/>
            <person name="Alvarado L."/>
            <person name="Kodira C."/>
            <person name="Borodovsky M."/>
            <person name="Lander E."/>
            <person name="Galagan J."/>
            <person name="Nusbaum C."/>
            <person name="Birren B."/>
        </authorList>
    </citation>
    <scope>NUCLEOTIDE SEQUENCE</scope>
    <source>
        <strain evidence="6">CCUG 18818</strain>
    </source>
</reference>
<evidence type="ECO:0000256" key="3">
    <source>
        <dbReference type="ARBA" id="ARBA00023239"/>
    </source>
</evidence>
<comment type="pathway">
    <text evidence="1 4">Quinol/quinone metabolism; menaquinone biosynthesis.</text>
</comment>
<dbReference type="Proteomes" id="UP000005755">
    <property type="component" value="Unassembled WGS sequence"/>
</dbReference>
<accession>A0AAI8MPC0</accession>
<comment type="function">
    <text evidence="4">Catalyzes the dehydration of chorismate into 3-[(1-carboxyvinyl)oxy]benzoate, a step in the biosynthesis of menaquinone (MK, vitamin K2).</text>
</comment>
<dbReference type="EC" id="4.2.1.151" evidence="4"/>
<reference evidence="5 8" key="2">
    <citation type="journal article" date="2012" name="J. Bacteriol.">
        <title>Complete Genome Sequence of Helicobacter cinaedi Type Strain ATCC BAA-847.</title>
        <authorList>
            <person name="Miyoshi-Akiyama T."/>
            <person name="Takeshita N."/>
            <person name="Ohmagari N."/>
            <person name="Kirikae T."/>
        </authorList>
    </citation>
    <scope>NUCLEOTIDE SEQUENCE [LARGE SCALE GENOMIC DNA]</scope>
    <source>
        <strain evidence="5 8">ATCC BAA-847</strain>
    </source>
</reference>
<keyword evidence="7" id="KW-1185">Reference proteome</keyword>
<proteinExistence type="inferred from homology"/>
<dbReference type="InterPro" id="IPR003773">
    <property type="entry name" value="Menaquinone_biosynth"/>
</dbReference>
<evidence type="ECO:0000256" key="2">
    <source>
        <dbReference type="ARBA" id="ARBA00022428"/>
    </source>
</evidence>
<organism evidence="5 8">
    <name type="scientific">Helicobacter cinaedi CCUG 18818 = ATCC BAA-847</name>
    <dbReference type="NCBI Taxonomy" id="537971"/>
    <lineage>
        <taxon>Bacteria</taxon>
        <taxon>Pseudomonadati</taxon>
        <taxon>Campylobacterota</taxon>
        <taxon>Epsilonproteobacteria</taxon>
        <taxon>Campylobacterales</taxon>
        <taxon>Helicobacteraceae</taxon>
        <taxon>Helicobacter</taxon>
    </lineage>
</organism>
<dbReference type="Gene3D" id="3.40.190.10">
    <property type="entry name" value="Periplasmic binding protein-like II"/>
    <property type="match status" value="2"/>
</dbReference>
<comment type="catalytic activity">
    <reaction evidence="4">
        <text>chorismate = 3-[(1-carboxyvinyl)-oxy]benzoate + H2O</text>
        <dbReference type="Rhea" id="RHEA:40051"/>
        <dbReference type="ChEBI" id="CHEBI:15377"/>
        <dbReference type="ChEBI" id="CHEBI:29748"/>
        <dbReference type="ChEBI" id="CHEBI:76981"/>
        <dbReference type="EC" id="4.2.1.151"/>
    </reaction>
</comment>
<evidence type="ECO:0000256" key="4">
    <source>
        <dbReference type="HAMAP-Rule" id="MF_00995"/>
    </source>
</evidence>
<reference evidence="5" key="3">
    <citation type="submission" date="2012-07" db="EMBL/GenBank/DDBJ databases">
        <authorList>
            <person name="Akiyama T."/>
            <person name="Takeshita N."/>
            <person name="Ohmagari N."/>
            <person name="Kirikae T."/>
        </authorList>
    </citation>
    <scope>NUCLEOTIDE SEQUENCE</scope>
    <source>
        <strain evidence="5">ATCC BAA-847</strain>
    </source>
</reference>